<comment type="caution">
    <text evidence="3">The sequence shown here is derived from an EMBL/GenBank/DDBJ whole genome shotgun (WGS) entry which is preliminary data.</text>
</comment>
<dbReference type="Pfam" id="PF20411">
    <property type="entry name" value="DUF6697"/>
    <property type="match status" value="1"/>
</dbReference>
<gene>
    <name evidence="3" type="ORF">V5O48_011539</name>
</gene>
<evidence type="ECO:0000313" key="3">
    <source>
        <dbReference type="EMBL" id="KAL0570425.1"/>
    </source>
</evidence>
<dbReference type="Proteomes" id="UP001465976">
    <property type="component" value="Unassembled WGS sequence"/>
</dbReference>
<organism evidence="3 4">
    <name type="scientific">Marasmius crinis-equi</name>
    <dbReference type="NCBI Taxonomy" id="585013"/>
    <lineage>
        <taxon>Eukaryota</taxon>
        <taxon>Fungi</taxon>
        <taxon>Dikarya</taxon>
        <taxon>Basidiomycota</taxon>
        <taxon>Agaricomycotina</taxon>
        <taxon>Agaricomycetes</taxon>
        <taxon>Agaricomycetidae</taxon>
        <taxon>Agaricales</taxon>
        <taxon>Marasmiineae</taxon>
        <taxon>Marasmiaceae</taxon>
        <taxon>Marasmius</taxon>
    </lineage>
</organism>
<keyword evidence="4" id="KW-1185">Reference proteome</keyword>
<proteinExistence type="predicted"/>
<reference evidence="3 4" key="1">
    <citation type="submission" date="2024-02" db="EMBL/GenBank/DDBJ databases">
        <title>A draft genome for the cacao thread blight pathogen Marasmius crinis-equi.</title>
        <authorList>
            <person name="Cohen S.P."/>
            <person name="Baruah I.K."/>
            <person name="Amoako-Attah I."/>
            <person name="Bukari Y."/>
            <person name="Meinhardt L.W."/>
            <person name="Bailey B.A."/>
        </authorList>
    </citation>
    <scope>NUCLEOTIDE SEQUENCE [LARGE SCALE GENOMIC DNA]</scope>
    <source>
        <strain evidence="3 4">GH-76</strain>
    </source>
</reference>
<feature type="domain" description="DUF6697" evidence="2">
    <location>
        <begin position="208"/>
        <end position="458"/>
    </location>
</feature>
<feature type="region of interest" description="Disordered" evidence="1">
    <location>
        <begin position="289"/>
        <end position="321"/>
    </location>
</feature>
<feature type="compositionally biased region" description="Basic residues" evidence="1">
    <location>
        <begin position="551"/>
        <end position="563"/>
    </location>
</feature>
<accession>A0ABR3F5A1</accession>
<sequence length="563" mass="63510">MPLSKLEEIVDDFLIPTVEPEVHEGRFTSSDSEDTQAVESSSATRANSLETSPQLLYIDETPSIKKEQRYDEAKLSNSASVAAVQAEGPETFDSEISSGSTPRVDLDLENQQLKVAERSAGEGPIPAIVPDANVVDLDDDGIQIMEWGTEREEGVYSKIVGAINPKLPATLKKGYKQEEIPLRTIDRFTAAIPELVVEAEGDLDLNFTVVRDFISQTFGGAGQGFRPKVGEEKRRQMREDGFGEGSLTFMNIKYNPYLPQLSGRAGISFSNLSVEQLRWDQEDAEKLKNEEVEGLKEKARVPQKQEDPEDQKEDADGNGDKNDGIERLFICLAPRVWLYVGQYESEYMGTLSKEEWDVELTDRVKSTWVDGAMKLGWGVGTRVRTLLRNRHNSNRTFTRAEYYHELGKLESKDDIKALTQKLTREQIRECFDRGEELITVIVMECVGYDYAFQDKMQREFPPWDEKQRKIRALKSQQKAQKKTGNKRALKDTDGGEKGHPSPKKRKTNKGSKAASDSDKSSESENKDYEGPQADSDLEEVDDPRPYTSRGTRSRPRAVRSTRN</sequence>
<evidence type="ECO:0000313" key="4">
    <source>
        <dbReference type="Proteomes" id="UP001465976"/>
    </source>
</evidence>
<feature type="compositionally biased region" description="Basic and acidic residues" evidence="1">
    <location>
        <begin position="515"/>
        <end position="529"/>
    </location>
</feature>
<feature type="compositionally biased region" description="Polar residues" evidence="1">
    <location>
        <begin position="37"/>
        <end position="54"/>
    </location>
</feature>
<evidence type="ECO:0000256" key="1">
    <source>
        <dbReference type="SAM" id="MobiDB-lite"/>
    </source>
</evidence>
<feature type="region of interest" description="Disordered" evidence="1">
    <location>
        <begin position="463"/>
        <end position="563"/>
    </location>
</feature>
<feature type="region of interest" description="Disordered" evidence="1">
    <location>
        <begin position="21"/>
        <end position="54"/>
    </location>
</feature>
<feature type="compositionally biased region" description="Basic and acidic residues" evidence="1">
    <location>
        <begin position="289"/>
        <end position="306"/>
    </location>
</feature>
<protein>
    <recommendedName>
        <fullName evidence="2">DUF6697 domain-containing protein</fullName>
    </recommendedName>
</protein>
<dbReference type="EMBL" id="JBAHYK010000938">
    <property type="protein sequence ID" value="KAL0570425.1"/>
    <property type="molecule type" value="Genomic_DNA"/>
</dbReference>
<dbReference type="InterPro" id="IPR046520">
    <property type="entry name" value="DUF6697"/>
</dbReference>
<feature type="compositionally biased region" description="Basic residues" evidence="1">
    <location>
        <begin position="500"/>
        <end position="509"/>
    </location>
</feature>
<evidence type="ECO:0000259" key="2">
    <source>
        <dbReference type="Pfam" id="PF20411"/>
    </source>
</evidence>
<feature type="compositionally biased region" description="Basic and acidic residues" evidence="1">
    <location>
        <begin position="488"/>
        <end position="499"/>
    </location>
</feature>
<name>A0ABR3F5A1_9AGAR</name>